<name>A0A7X0H5A1_9BACT</name>
<dbReference type="Proteomes" id="UP000541810">
    <property type="component" value="Unassembled WGS sequence"/>
</dbReference>
<keyword evidence="3" id="KW-1185">Reference proteome</keyword>
<evidence type="ECO:0000313" key="2">
    <source>
        <dbReference type="EMBL" id="MBB6429548.1"/>
    </source>
</evidence>
<protein>
    <submittedName>
        <fullName evidence="2">Uncharacterized protein</fullName>
    </submittedName>
</protein>
<sequence>MTFESLVRIATCAVSLVLLACLIIAPSVADDHENNEAESDGLSYVGIKDFTDLKAGEAPYYIDKWRDVLAINAGNVKFRDKWARATAEFTGADGTYDVVITTIGEYDGECTYRLYVDGELIGELQNDAVDKSGDMKPQTHVWEGVSVKQGQTIGVESNLHTNGKIPEGDGTAWARGRWEKVDFKAAE</sequence>
<evidence type="ECO:0000256" key="1">
    <source>
        <dbReference type="SAM" id="SignalP"/>
    </source>
</evidence>
<proteinExistence type="predicted"/>
<reference evidence="2 3" key="1">
    <citation type="submission" date="2020-08" db="EMBL/GenBank/DDBJ databases">
        <title>Genomic Encyclopedia of Type Strains, Phase IV (KMG-IV): sequencing the most valuable type-strain genomes for metagenomic binning, comparative biology and taxonomic classification.</title>
        <authorList>
            <person name="Goeker M."/>
        </authorList>
    </citation>
    <scope>NUCLEOTIDE SEQUENCE [LARGE SCALE GENOMIC DNA]</scope>
    <source>
        <strain evidence="2 3">DSM 103725</strain>
    </source>
</reference>
<feature type="signal peptide" evidence="1">
    <location>
        <begin position="1"/>
        <end position="29"/>
    </location>
</feature>
<accession>A0A7X0H5A1</accession>
<keyword evidence="1" id="KW-0732">Signal</keyword>
<dbReference type="RefSeq" id="WP_184677121.1">
    <property type="nucleotide sequence ID" value="NZ_JACHGY010000001.1"/>
</dbReference>
<dbReference type="EMBL" id="JACHGY010000001">
    <property type="protein sequence ID" value="MBB6429548.1"/>
    <property type="molecule type" value="Genomic_DNA"/>
</dbReference>
<comment type="caution">
    <text evidence="2">The sequence shown here is derived from an EMBL/GenBank/DDBJ whole genome shotgun (WGS) entry which is preliminary data.</text>
</comment>
<evidence type="ECO:0000313" key="3">
    <source>
        <dbReference type="Proteomes" id="UP000541810"/>
    </source>
</evidence>
<organism evidence="2 3">
    <name type="scientific">Algisphaera agarilytica</name>
    <dbReference type="NCBI Taxonomy" id="1385975"/>
    <lineage>
        <taxon>Bacteria</taxon>
        <taxon>Pseudomonadati</taxon>
        <taxon>Planctomycetota</taxon>
        <taxon>Phycisphaerae</taxon>
        <taxon>Phycisphaerales</taxon>
        <taxon>Phycisphaeraceae</taxon>
        <taxon>Algisphaera</taxon>
    </lineage>
</organism>
<gene>
    <name evidence="2" type="ORF">HNQ40_001354</name>
</gene>
<dbReference type="AlphaFoldDB" id="A0A7X0H5A1"/>
<feature type="chain" id="PRO_5031015197" evidence="1">
    <location>
        <begin position="30"/>
        <end position="187"/>
    </location>
</feature>